<evidence type="ECO:0000256" key="3">
    <source>
        <dbReference type="ARBA" id="ARBA00022801"/>
    </source>
</evidence>
<dbReference type="InterPro" id="IPR003785">
    <property type="entry name" value="Creatininase/forma_Hydrolase"/>
</dbReference>
<dbReference type="Proteomes" id="UP000186143">
    <property type="component" value="Unassembled WGS sequence"/>
</dbReference>
<name>A0A1Q9APU4_9HYPH</name>
<proteinExistence type="inferred from homology"/>
<reference evidence="6 7" key="1">
    <citation type="submission" date="2016-09" db="EMBL/GenBank/DDBJ databases">
        <title>Rhizobium sp. nov., a novel species isolated from the rice rhizosphere.</title>
        <authorList>
            <person name="Zhao J."/>
            <person name="Zhang X."/>
        </authorList>
    </citation>
    <scope>NUCLEOTIDE SEQUENCE [LARGE SCALE GENOMIC DNA]</scope>
    <source>
        <strain evidence="6 7">MH17</strain>
    </source>
</reference>
<organism evidence="6 7">
    <name type="scientific">Xaviernesmea rhizosphaerae</name>
    <dbReference type="NCBI Taxonomy" id="1672749"/>
    <lineage>
        <taxon>Bacteria</taxon>
        <taxon>Pseudomonadati</taxon>
        <taxon>Pseudomonadota</taxon>
        <taxon>Alphaproteobacteria</taxon>
        <taxon>Hyphomicrobiales</taxon>
        <taxon>Rhizobiaceae</taxon>
        <taxon>Rhizobium/Agrobacterium group</taxon>
        <taxon>Xaviernesmea</taxon>
    </lineage>
</organism>
<sequence length="262" mass="27848">MPVPEVLSAVDWVAAGSAHGPIAVLPLGAYEQHGPHLPFATDSLIAAGLVARLKGRVAAAGLHVGFLPVEPIGYSIEHGFAPGTRSLEHGEAIERWLAIAEALQAQGVDKLLMLNAHGGNAPLMTIVATEARVRFSTLAVATHWLRFGVPEGWMTPQDKAIDIHAGEIETAMMLALHPELVDRDKASDFPSRQRDFAARFTHLRAYGPHAFGWTMADLNPEGAAGNAAAATAEKGEALIDHAVQGLLELLTDIDAFDPAEFT</sequence>
<dbReference type="InterPro" id="IPR024087">
    <property type="entry name" value="Creatininase-like_sf"/>
</dbReference>
<dbReference type="EMBL" id="MKIO01000018">
    <property type="protein sequence ID" value="OLP57386.1"/>
    <property type="molecule type" value="Genomic_DNA"/>
</dbReference>
<dbReference type="PANTHER" id="PTHR35005:SF1">
    <property type="entry name" value="2-AMINO-5-FORMYLAMINO-6-RIBOSYLAMINOPYRIMIDIN-4(3H)-ONE 5'-MONOPHOSPHATE DEFORMYLASE"/>
    <property type="match status" value="1"/>
</dbReference>
<accession>A0A1Q9APU4</accession>
<dbReference type="SUPFAM" id="SSF102215">
    <property type="entry name" value="Creatininase"/>
    <property type="match status" value="1"/>
</dbReference>
<evidence type="ECO:0000256" key="4">
    <source>
        <dbReference type="ARBA" id="ARBA00022833"/>
    </source>
</evidence>
<evidence type="ECO:0000256" key="5">
    <source>
        <dbReference type="ARBA" id="ARBA00024029"/>
    </source>
</evidence>
<keyword evidence="4" id="KW-0862">Zinc</keyword>
<dbReference type="AlphaFoldDB" id="A0A1Q9APU4"/>
<comment type="cofactor">
    <cofactor evidence="1">
        <name>Zn(2+)</name>
        <dbReference type="ChEBI" id="CHEBI:29105"/>
    </cofactor>
</comment>
<dbReference type="PANTHER" id="PTHR35005">
    <property type="entry name" value="3-DEHYDRO-SCYLLO-INOSOSE HYDROLASE"/>
    <property type="match status" value="1"/>
</dbReference>
<keyword evidence="3" id="KW-0378">Hydrolase</keyword>
<dbReference type="Pfam" id="PF02633">
    <property type="entry name" value="Creatininase"/>
    <property type="match status" value="1"/>
</dbReference>
<evidence type="ECO:0000256" key="1">
    <source>
        <dbReference type="ARBA" id="ARBA00001947"/>
    </source>
</evidence>
<evidence type="ECO:0000313" key="7">
    <source>
        <dbReference type="Proteomes" id="UP000186143"/>
    </source>
</evidence>
<protein>
    <submittedName>
        <fullName evidence="6">Creatininase</fullName>
    </submittedName>
</protein>
<keyword evidence="2" id="KW-0479">Metal-binding</keyword>
<dbReference type="GO" id="GO:0046872">
    <property type="term" value="F:metal ion binding"/>
    <property type="evidence" value="ECO:0007669"/>
    <property type="project" value="UniProtKB-KW"/>
</dbReference>
<dbReference type="GO" id="GO:0016811">
    <property type="term" value="F:hydrolase activity, acting on carbon-nitrogen (but not peptide) bonds, in linear amides"/>
    <property type="evidence" value="ECO:0007669"/>
    <property type="project" value="TreeGrafter"/>
</dbReference>
<dbReference type="STRING" id="1672749.BJF92_16475"/>
<evidence type="ECO:0000313" key="6">
    <source>
        <dbReference type="EMBL" id="OLP57386.1"/>
    </source>
</evidence>
<evidence type="ECO:0000256" key="2">
    <source>
        <dbReference type="ARBA" id="ARBA00022723"/>
    </source>
</evidence>
<dbReference type="GO" id="GO:0009231">
    <property type="term" value="P:riboflavin biosynthetic process"/>
    <property type="evidence" value="ECO:0007669"/>
    <property type="project" value="TreeGrafter"/>
</dbReference>
<gene>
    <name evidence="6" type="ORF">BJF92_16475</name>
</gene>
<comment type="similarity">
    <text evidence="5">Belongs to the creatininase superfamily.</text>
</comment>
<dbReference type="Gene3D" id="3.40.50.10310">
    <property type="entry name" value="Creatininase"/>
    <property type="match status" value="1"/>
</dbReference>
<comment type="caution">
    <text evidence="6">The sequence shown here is derived from an EMBL/GenBank/DDBJ whole genome shotgun (WGS) entry which is preliminary data.</text>
</comment>